<feature type="signal peptide" evidence="1">
    <location>
        <begin position="1"/>
        <end position="22"/>
    </location>
</feature>
<comment type="caution">
    <text evidence="2">The sequence shown here is derived from an EMBL/GenBank/DDBJ whole genome shotgun (WGS) entry which is preliminary data.</text>
</comment>
<keyword evidence="1" id="KW-0732">Signal</keyword>
<name>A0AA36HCI5_CYLNA</name>
<proteinExistence type="predicted"/>
<protein>
    <recommendedName>
        <fullName evidence="4">C-type lectin domain-containing protein</fullName>
    </recommendedName>
</protein>
<evidence type="ECO:0000313" key="2">
    <source>
        <dbReference type="EMBL" id="CAJ0608068.1"/>
    </source>
</evidence>
<organism evidence="2 3">
    <name type="scientific">Cylicocyclus nassatus</name>
    <name type="common">Nematode worm</name>
    <dbReference type="NCBI Taxonomy" id="53992"/>
    <lineage>
        <taxon>Eukaryota</taxon>
        <taxon>Metazoa</taxon>
        <taxon>Ecdysozoa</taxon>
        <taxon>Nematoda</taxon>
        <taxon>Chromadorea</taxon>
        <taxon>Rhabditida</taxon>
        <taxon>Rhabditina</taxon>
        <taxon>Rhabditomorpha</taxon>
        <taxon>Strongyloidea</taxon>
        <taxon>Strongylidae</taxon>
        <taxon>Cylicocyclus</taxon>
    </lineage>
</organism>
<evidence type="ECO:0000256" key="1">
    <source>
        <dbReference type="SAM" id="SignalP"/>
    </source>
</evidence>
<keyword evidence="3" id="KW-1185">Reference proteome</keyword>
<dbReference type="EMBL" id="CATQJL010000316">
    <property type="protein sequence ID" value="CAJ0608068.1"/>
    <property type="molecule type" value="Genomic_DNA"/>
</dbReference>
<accession>A0AA36HCI5</accession>
<reference evidence="2" key="1">
    <citation type="submission" date="2023-07" db="EMBL/GenBank/DDBJ databases">
        <authorList>
            <consortium name="CYATHOMIX"/>
        </authorList>
    </citation>
    <scope>NUCLEOTIDE SEQUENCE</scope>
    <source>
        <strain evidence="2">N/A</strain>
    </source>
</reference>
<evidence type="ECO:0000313" key="3">
    <source>
        <dbReference type="Proteomes" id="UP001176961"/>
    </source>
</evidence>
<dbReference type="Proteomes" id="UP001176961">
    <property type="component" value="Unassembled WGS sequence"/>
</dbReference>
<evidence type="ECO:0008006" key="4">
    <source>
        <dbReference type="Google" id="ProtNLM"/>
    </source>
</evidence>
<dbReference type="SUPFAM" id="SSF56436">
    <property type="entry name" value="C-type lectin-like"/>
    <property type="match status" value="1"/>
</dbReference>
<sequence>MHRNSTICVVQLIFLLVHSTISWSNHSSDDDQVQGELLSWRVRYVRKDNSEMEHLLVNFNVSRLDAEEVCRSMEMELGSFEDLDEQLIVIGAFQNKCTTCGRYYWIDTWWCNFASSLQQEQNYCGNLNVNIKKGTFICTKMIAKAAKGIEVIAQGPDGAPMSCLFIAKPTTFEDAKKQCNDRGYRLGEVSSIAAAHPVEMFRTKCPTCGGLYWVDRDPDEKIAEEESVESPCPAVSIEEDQIINLPCSEEPDIHIYKNQDDDLRGCICTKSLLTA</sequence>
<feature type="chain" id="PRO_5041296265" description="C-type lectin domain-containing protein" evidence="1">
    <location>
        <begin position="23"/>
        <end position="275"/>
    </location>
</feature>
<dbReference type="InterPro" id="IPR016187">
    <property type="entry name" value="CTDL_fold"/>
</dbReference>
<dbReference type="AlphaFoldDB" id="A0AA36HCI5"/>
<gene>
    <name evidence="2" type="ORF">CYNAS_LOCUS20051</name>
</gene>